<dbReference type="NCBIfam" id="TIGR02118">
    <property type="entry name" value="EthD family reductase"/>
    <property type="match status" value="1"/>
</dbReference>
<dbReference type="InterPro" id="IPR011008">
    <property type="entry name" value="Dimeric_a/b-barrel"/>
</dbReference>
<comment type="caution">
    <text evidence="2">The sequence shown here is derived from an EMBL/GenBank/DDBJ whole genome shotgun (WGS) entry which is preliminary data.</text>
</comment>
<protein>
    <submittedName>
        <fullName evidence="2">EthD family reductase</fullName>
    </submittedName>
</protein>
<accession>A0AAE2ZK85</accession>
<dbReference type="Proteomes" id="UP001196509">
    <property type="component" value="Unassembled WGS sequence"/>
</dbReference>
<dbReference type="GO" id="GO:0016491">
    <property type="term" value="F:oxidoreductase activity"/>
    <property type="evidence" value="ECO:0007669"/>
    <property type="project" value="InterPro"/>
</dbReference>
<dbReference type="PANTHER" id="PTHR40260">
    <property type="entry name" value="BLR8190 PROTEIN"/>
    <property type="match status" value="1"/>
</dbReference>
<evidence type="ECO:0000313" key="3">
    <source>
        <dbReference type="Proteomes" id="UP001196509"/>
    </source>
</evidence>
<evidence type="ECO:0000259" key="1">
    <source>
        <dbReference type="Pfam" id="PF07110"/>
    </source>
</evidence>
<feature type="domain" description="EthD" evidence="1">
    <location>
        <begin position="13"/>
        <end position="84"/>
    </location>
</feature>
<dbReference type="Gene3D" id="3.30.70.100">
    <property type="match status" value="1"/>
</dbReference>
<name>A0AAE2ZK85_9HYPH</name>
<dbReference type="SUPFAM" id="SSF54909">
    <property type="entry name" value="Dimeric alpha+beta barrel"/>
    <property type="match status" value="1"/>
</dbReference>
<keyword evidence="3" id="KW-1185">Reference proteome</keyword>
<dbReference type="EMBL" id="JAICBX010000002">
    <property type="protein sequence ID" value="MBW8638058.1"/>
    <property type="molecule type" value="Genomic_DNA"/>
</dbReference>
<reference evidence="2" key="1">
    <citation type="submission" date="2021-08" db="EMBL/GenBank/DDBJ databases">
        <title>Hoeflea bacterium WL0058 sp. nov., isolated from the sediment.</title>
        <authorList>
            <person name="Wang L."/>
            <person name="Zhang D."/>
        </authorList>
    </citation>
    <scope>NUCLEOTIDE SEQUENCE</scope>
    <source>
        <strain evidence="2">WL0058</strain>
    </source>
</reference>
<dbReference type="Pfam" id="PF07110">
    <property type="entry name" value="EthD"/>
    <property type="match status" value="1"/>
</dbReference>
<dbReference type="InterPro" id="IPR009799">
    <property type="entry name" value="EthD_dom"/>
</dbReference>
<proteinExistence type="predicted"/>
<organism evidence="2 3">
    <name type="scientific">Flavimaribacter sediminis</name>
    <dbReference type="NCBI Taxonomy" id="2865987"/>
    <lineage>
        <taxon>Bacteria</taxon>
        <taxon>Pseudomonadati</taxon>
        <taxon>Pseudomonadota</taxon>
        <taxon>Alphaproteobacteria</taxon>
        <taxon>Hyphomicrobiales</taxon>
        <taxon>Rhizobiaceae</taxon>
        <taxon>Flavimaribacter</taxon>
    </lineage>
</organism>
<dbReference type="RefSeq" id="WP_220228719.1">
    <property type="nucleotide sequence ID" value="NZ_JAICBX010000002.1"/>
</dbReference>
<dbReference type="PANTHER" id="PTHR40260:SF2">
    <property type="entry name" value="BLR8190 PROTEIN"/>
    <property type="match status" value="1"/>
</dbReference>
<evidence type="ECO:0000313" key="2">
    <source>
        <dbReference type="EMBL" id="MBW8638058.1"/>
    </source>
</evidence>
<dbReference type="AlphaFoldDB" id="A0AAE2ZK85"/>
<gene>
    <name evidence="2" type="ORF">K1W69_12750</name>
</gene>
<sequence length="98" mass="10772">MHCLTVIYPHPDDPEAFKSYYEEKHLPLAARLPGLKRYHYAYPDAVGGGDVFCIFQAYFEDGASMGAAMESGVGGEVAQDVANYSPKGAQIFHFPIEV</sequence>